<dbReference type="PANTHER" id="PTHR11124">
    <property type="entry name" value="VACUOLAR SORTING PROTEIN VPS29"/>
    <property type="match status" value="1"/>
</dbReference>
<proteinExistence type="inferred from homology"/>
<dbReference type="EMBL" id="JAHQCS010000094">
    <property type="protein sequence ID" value="MBU9712143.1"/>
    <property type="molecule type" value="Genomic_DNA"/>
</dbReference>
<evidence type="ECO:0000256" key="1">
    <source>
        <dbReference type="RuleBase" id="RU362039"/>
    </source>
</evidence>
<comment type="cofactor">
    <cofactor evidence="1">
        <name>a divalent metal cation</name>
        <dbReference type="ChEBI" id="CHEBI:60240"/>
    </cofactor>
</comment>
<evidence type="ECO:0000313" key="3">
    <source>
        <dbReference type="EMBL" id="MBU9712143.1"/>
    </source>
</evidence>
<dbReference type="EC" id="3.1.4.-" evidence="1"/>
<evidence type="ECO:0000259" key="2">
    <source>
        <dbReference type="Pfam" id="PF12850"/>
    </source>
</evidence>
<evidence type="ECO:0000313" key="4">
    <source>
        <dbReference type="Proteomes" id="UP000784880"/>
    </source>
</evidence>
<dbReference type="RefSeq" id="WP_217066330.1">
    <property type="nucleotide sequence ID" value="NZ_JAHQCS010000094.1"/>
</dbReference>
<dbReference type="Pfam" id="PF12850">
    <property type="entry name" value="Metallophos_2"/>
    <property type="match status" value="1"/>
</dbReference>
<keyword evidence="1" id="KW-0479">Metal-binding</keyword>
<organism evidence="3 4">
    <name type="scientific">Evansella tamaricis</name>
    <dbReference type="NCBI Taxonomy" id="2069301"/>
    <lineage>
        <taxon>Bacteria</taxon>
        <taxon>Bacillati</taxon>
        <taxon>Bacillota</taxon>
        <taxon>Bacilli</taxon>
        <taxon>Bacillales</taxon>
        <taxon>Bacillaceae</taxon>
        <taxon>Evansella</taxon>
    </lineage>
</organism>
<comment type="caution">
    <text evidence="3">The sequence shown here is derived from an EMBL/GenBank/DDBJ whole genome shotgun (WGS) entry which is preliminary data.</text>
</comment>
<gene>
    <name evidence="3" type="ORF">KS419_10360</name>
</gene>
<accession>A0ABS6JF51</accession>
<dbReference type="NCBIfam" id="TIGR00040">
    <property type="entry name" value="yfcE"/>
    <property type="match status" value="1"/>
</dbReference>
<feature type="domain" description="Calcineurin-like phosphoesterase" evidence="2">
    <location>
        <begin position="1"/>
        <end position="151"/>
    </location>
</feature>
<comment type="similarity">
    <text evidence="1">Belongs to the metallophosphoesterase superfamily. YfcE family.</text>
</comment>
<dbReference type="InterPro" id="IPR024654">
    <property type="entry name" value="Calcineurin-like_PHP_lpxH"/>
</dbReference>
<protein>
    <recommendedName>
        <fullName evidence="1">Phosphoesterase</fullName>
        <ecNumber evidence="1">3.1.4.-</ecNumber>
    </recommendedName>
</protein>
<dbReference type="InterPro" id="IPR000979">
    <property type="entry name" value="Phosphodiesterase_MJ0936/Vps29"/>
</dbReference>
<sequence length="164" mass="18441">MKIVVVSDTHMPNKAIQLPNRLVHELTTADQIIHAGDWQTIDVYKNLEQYAPVSGVAGNVDGSQIKELFPDKTTICVNGFQIGIVHGHGMKKTTEKRAEEAFETPLDCIVFGHSHIPYLRYAGKTLLFNPGSATDKRKLPFYSFGVLTVTEEIRAEHIFYKQKE</sequence>
<reference evidence="3 4" key="1">
    <citation type="submission" date="2021-06" db="EMBL/GenBank/DDBJ databases">
        <title>Bacillus sp. RD4P76, an endophyte from a halophyte.</title>
        <authorList>
            <person name="Sun J.-Q."/>
        </authorList>
    </citation>
    <scope>NUCLEOTIDE SEQUENCE [LARGE SCALE GENOMIC DNA]</scope>
    <source>
        <strain evidence="3 4">CGMCC 1.15917</strain>
    </source>
</reference>
<dbReference type="Proteomes" id="UP000784880">
    <property type="component" value="Unassembled WGS sequence"/>
</dbReference>
<name>A0ABS6JF51_9BACI</name>
<keyword evidence="4" id="KW-1185">Reference proteome</keyword>